<dbReference type="EMBL" id="BMAT01000032">
    <property type="protein sequence ID" value="GFR57975.1"/>
    <property type="molecule type" value="Genomic_DNA"/>
</dbReference>
<keyword evidence="2" id="KW-1185">Reference proteome</keyword>
<comment type="caution">
    <text evidence="1">The sequence shown here is derived from an EMBL/GenBank/DDBJ whole genome shotgun (WGS) entry which is preliminary data.</text>
</comment>
<dbReference type="Proteomes" id="UP000762676">
    <property type="component" value="Unassembled WGS sequence"/>
</dbReference>
<evidence type="ECO:0000313" key="2">
    <source>
        <dbReference type="Proteomes" id="UP000762676"/>
    </source>
</evidence>
<gene>
    <name evidence="1" type="ORF">ElyMa_000015800</name>
</gene>
<organism evidence="1 2">
    <name type="scientific">Elysia marginata</name>
    <dbReference type="NCBI Taxonomy" id="1093978"/>
    <lineage>
        <taxon>Eukaryota</taxon>
        <taxon>Metazoa</taxon>
        <taxon>Spiralia</taxon>
        <taxon>Lophotrochozoa</taxon>
        <taxon>Mollusca</taxon>
        <taxon>Gastropoda</taxon>
        <taxon>Heterobranchia</taxon>
        <taxon>Euthyneura</taxon>
        <taxon>Panpulmonata</taxon>
        <taxon>Sacoglossa</taxon>
        <taxon>Placobranchoidea</taxon>
        <taxon>Plakobranchidae</taxon>
        <taxon>Elysia</taxon>
    </lineage>
</organism>
<sequence>MDRIACLSAKSSQRTVSHYAYVKIEKQLEETPKIMKPDSKNRPTDVPVTQTRCCFKSVICKIPTCAGSILIASYNNTITVIVSRYSKFFRRTEEIGESYSEGG</sequence>
<accession>A0AAV4EBA2</accession>
<evidence type="ECO:0000313" key="1">
    <source>
        <dbReference type="EMBL" id="GFR57975.1"/>
    </source>
</evidence>
<protein>
    <submittedName>
        <fullName evidence="1">Uncharacterized protein</fullName>
    </submittedName>
</protein>
<name>A0AAV4EBA2_9GAST</name>
<reference evidence="1 2" key="1">
    <citation type="journal article" date="2021" name="Elife">
        <title>Chloroplast acquisition without the gene transfer in kleptoplastic sea slugs, Plakobranchus ocellatus.</title>
        <authorList>
            <person name="Maeda T."/>
            <person name="Takahashi S."/>
            <person name="Yoshida T."/>
            <person name="Shimamura S."/>
            <person name="Takaki Y."/>
            <person name="Nagai Y."/>
            <person name="Toyoda A."/>
            <person name="Suzuki Y."/>
            <person name="Arimoto A."/>
            <person name="Ishii H."/>
            <person name="Satoh N."/>
            <person name="Nishiyama T."/>
            <person name="Hasebe M."/>
            <person name="Maruyama T."/>
            <person name="Minagawa J."/>
            <person name="Obokata J."/>
            <person name="Shigenobu S."/>
        </authorList>
    </citation>
    <scope>NUCLEOTIDE SEQUENCE [LARGE SCALE GENOMIC DNA]</scope>
</reference>
<dbReference type="AlphaFoldDB" id="A0AAV4EBA2"/>
<proteinExistence type="predicted"/>